<keyword evidence="2" id="KW-0378">Hydrolase</keyword>
<evidence type="ECO:0000259" key="1">
    <source>
        <dbReference type="SMART" id="SM00507"/>
    </source>
</evidence>
<dbReference type="InterPro" id="IPR003615">
    <property type="entry name" value="HNH_nuc"/>
</dbReference>
<dbReference type="Proteomes" id="UP001282284">
    <property type="component" value="Unassembled WGS sequence"/>
</dbReference>
<evidence type="ECO:0000313" key="3">
    <source>
        <dbReference type="Proteomes" id="UP001282284"/>
    </source>
</evidence>
<name>A0ABU4GA19_9BACL</name>
<organism evidence="2 3">
    <name type="scientific">Sporosarcina saromensis</name>
    <dbReference type="NCBI Taxonomy" id="359365"/>
    <lineage>
        <taxon>Bacteria</taxon>
        <taxon>Bacillati</taxon>
        <taxon>Bacillota</taxon>
        <taxon>Bacilli</taxon>
        <taxon>Bacillales</taxon>
        <taxon>Caryophanaceae</taxon>
        <taxon>Sporosarcina</taxon>
    </lineage>
</organism>
<keyword evidence="2" id="KW-0255">Endonuclease</keyword>
<protein>
    <submittedName>
        <fullName evidence="2">HNH endonuclease signature motif containing protein</fullName>
    </submittedName>
</protein>
<gene>
    <name evidence="2" type="ORF">QT711_11460</name>
</gene>
<dbReference type="EMBL" id="JAUBDI010000010">
    <property type="protein sequence ID" value="MDW0113805.1"/>
    <property type="molecule type" value="Genomic_DNA"/>
</dbReference>
<dbReference type="RefSeq" id="WP_317944381.1">
    <property type="nucleotide sequence ID" value="NZ_JAUBDI010000010.1"/>
</dbReference>
<dbReference type="InterPro" id="IPR002711">
    <property type="entry name" value="HNH"/>
</dbReference>
<reference evidence="2 3" key="1">
    <citation type="submission" date="2023-06" db="EMBL/GenBank/DDBJ databases">
        <title>Sporosarcina sp. nov., isolated from Korean traditional fermented seafood 'Jeotgal'.</title>
        <authorList>
            <person name="Yang A.I."/>
            <person name="Shin N.-R."/>
        </authorList>
    </citation>
    <scope>NUCLEOTIDE SEQUENCE [LARGE SCALE GENOMIC DNA]</scope>
    <source>
        <strain evidence="2 3">KCTC13119</strain>
    </source>
</reference>
<feature type="domain" description="HNH nuclease" evidence="1">
    <location>
        <begin position="46"/>
        <end position="104"/>
    </location>
</feature>
<dbReference type="CDD" id="cd00085">
    <property type="entry name" value="HNHc"/>
    <property type="match status" value="1"/>
</dbReference>
<keyword evidence="2" id="KW-0540">Nuclease</keyword>
<keyword evidence="3" id="KW-1185">Reference proteome</keyword>
<dbReference type="Gene3D" id="1.10.30.50">
    <property type="match status" value="1"/>
</dbReference>
<dbReference type="GO" id="GO:0004519">
    <property type="term" value="F:endonuclease activity"/>
    <property type="evidence" value="ECO:0007669"/>
    <property type="project" value="UniProtKB-KW"/>
</dbReference>
<dbReference type="SMART" id="SM00507">
    <property type="entry name" value="HNHc"/>
    <property type="match status" value="1"/>
</dbReference>
<comment type="caution">
    <text evidence="2">The sequence shown here is derived from an EMBL/GenBank/DDBJ whole genome shotgun (WGS) entry which is preliminary data.</text>
</comment>
<accession>A0ABU4GA19</accession>
<sequence length="108" mass="12653">MARPRNYNPLVYVVNQWNLSRARNKGEKQFKSYLRNCGSNYIKRLEVRQCILDKYHHQCAECKATQNLQVDHIISVYQGWKQGLDIEVINTLENLQILCRSCNAGKLP</sequence>
<evidence type="ECO:0000313" key="2">
    <source>
        <dbReference type="EMBL" id="MDW0113805.1"/>
    </source>
</evidence>
<dbReference type="Pfam" id="PF01844">
    <property type="entry name" value="HNH"/>
    <property type="match status" value="1"/>
</dbReference>
<proteinExistence type="predicted"/>